<dbReference type="PROSITE" id="PS51257">
    <property type="entry name" value="PROKAR_LIPOPROTEIN"/>
    <property type="match status" value="1"/>
</dbReference>
<accession>A0ABW7X164</accession>
<feature type="signal peptide" evidence="2">
    <location>
        <begin position="1"/>
        <end position="33"/>
    </location>
</feature>
<dbReference type="RefSeq" id="WP_357402249.1">
    <property type="nucleotide sequence ID" value="NZ_JBEYCD010000003.1"/>
</dbReference>
<sequence>MFPINRTHPSRLLRGTAALAAAPLLLVACSSTDSTPAPTRAADAITIQDQWIKAADSEMSAAFGELTNRGDKALTVVSATSPASARVELHEVVADASGTKTMRPKKGGFVIPAHGSLALAPGADHIMFMGLNGPLRTGSETPVTLSFDDGSTMTFTAQVRDFPGNQENYVPDGDHHAGAPAPAHTPGA</sequence>
<gene>
    <name evidence="3" type="ORF">ACH49W_15560</name>
</gene>
<proteinExistence type="predicted"/>
<evidence type="ECO:0000256" key="2">
    <source>
        <dbReference type="SAM" id="SignalP"/>
    </source>
</evidence>
<feature type="chain" id="PRO_5046559825" evidence="2">
    <location>
        <begin position="34"/>
        <end position="188"/>
    </location>
</feature>
<reference evidence="3 4" key="1">
    <citation type="submission" date="2024-10" db="EMBL/GenBank/DDBJ databases">
        <title>The Natural Products Discovery Center: Release of the First 8490 Sequenced Strains for Exploring Actinobacteria Biosynthetic Diversity.</title>
        <authorList>
            <person name="Kalkreuter E."/>
            <person name="Kautsar S.A."/>
            <person name="Yang D."/>
            <person name="Bader C.D."/>
            <person name="Teijaro C.N."/>
            <person name="Fluegel L."/>
            <person name="Davis C.M."/>
            <person name="Simpson J.R."/>
            <person name="Lauterbach L."/>
            <person name="Steele A.D."/>
            <person name="Gui C."/>
            <person name="Meng S."/>
            <person name="Li G."/>
            <person name="Viehrig K."/>
            <person name="Ye F."/>
            <person name="Su P."/>
            <person name="Kiefer A.F."/>
            <person name="Nichols A."/>
            <person name="Cepeda A.J."/>
            <person name="Yan W."/>
            <person name="Fan B."/>
            <person name="Jiang Y."/>
            <person name="Adhikari A."/>
            <person name="Zheng C.-J."/>
            <person name="Schuster L."/>
            <person name="Cowan T.M."/>
            <person name="Smanski M.J."/>
            <person name="Chevrette M.G."/>
            <person name="De Carvalho L.P.S."/>
            <person name="Shen B."/>
        </authorList>
    </citation>
    <scope>NUCLEOTIDE SEQUENCE [LARGE SCALE GENOMIC DNA]</scope>
    <source>
        <strain evidence="3 4">NPDC019275</strain>
    </source>
</reference>
<dbReference type="Pfam" id="PF04314">
    <property type="entry name" value="PCuAC"/>
    <property type="match status" value="1"/>
</dbReference>
<dbReference type="InterPro" id="IPR036182">
    <property type="entry name" value="PCuAC_sf"/>
</dbReference>
<organism evidence="3 4">
    <name type="scientific">Nocardia xishanensis</name>
    <dbReference type="NCBI Taxonomy" id="238964"/>
    <lineage>
        <taxon>Bacteria</taxon>
        <taxon>Bacillati</taxon>
        <taxon>Actinomycetota</taxon>
        <taxon>Actinomycetes</taxon>
        <taxon>Mycobacteriales</taxon>
        <taxon>Nocardiaceae</taxon>
        <taxon>Nocardia</taxon>
    </lineage>
</organism>
<dbReference type="PANTHER" id="PTHR36302">
    <property type="entry name" value="BLR7088 PROTEIN"/>
    <property type="match status" value="1"/>
</dbReference>
<evidence type="ECO:0000313" key="4">
    <source>
        <dbReference type="Proteomes" id="UP001611415"/>
    </source>
</evidence>
<dbReference type="Gene3D" id="2.60.40.1890">
    <property type="entry name" value="PCu(A)C copper chaperone"/>
    <property type="match status" value="1"/>
</dbReference>
<comment type="caution">
    <text evidence="3">The sequence shown here is derived from an EMBL/GenBank/DDBJ whole genome shotgun (WGS) entry which is preliminary data.</text>
</comment>
<feature type="compositionally biased region" description="Low complexity" evidence="1">
    <location>
        <begin position="178"/>
        <end position="188"/>
    </location>
</feature>
<dbReference type="SUPFAM" id="SSF110087">
    <property type="entry name" value="DR1885-like metal-binding protein"/>
    <property type="match status" value="1"/>
</dbReference>
<dbReference type="PANTHER" id="PTHR36302:SF1">
    <property type="entry name" value="COPPER CHAPERONE PCU(A)C"/>
    <property type="match status" value="1"/>
</dbReference>
<keyword evidence="2" id="KW-0732">Signal</keyword>
<name>A0ABW7X164_9NOCA</name>
<protein>
    <submittedName>
        <fullName evidence="3">Copper chaperone PCu(A)C</fullName>
    </submittedName>
</protein>
<keyword evidence="4" id="KW-1185">Reference proteome</keyword>
<dbReference type="InterPro" id="IPR058248">
    <property type="entry name" value="Lxx211020-like"/>
</dbReference>
<feature type="region of interest" description="Disordered" evidence="1">
    <location>
        <begin position="164"/>
        <end position="188"/>
    </location>
</feature>
<evidence type="ECO:0000256" key="1">
    <source>
        <dbReference type="SAM" id="MobiDB-lite"/>
    </source>
</evidence>
<dbReference type="EMBL" id="JBIRYO010000008">
    <property type="protein sequence ID" value="MFI2474792.1"/>
    <property type="molecule type" value="Genomic_DNA"/>
</dbReference>
<evidence type="ECO:0000313" key="3">
    <source>
        <dbReference type="EMBL" id="MFI2474792.1"/>
    </source>
</evidence>
<dbReference type="Proteomes" id="UP001611415">
    <property type="component" value="Unassembled WGS sequence"/>
</dbReference>
<dbReference type="InterPro" id="IPR007410">
    <property type="entry name" value="LpqE-like"/>
</dbReference>